<dbReference type="InterPro" id="IPR040663">
    <property type="entry name" value="DNA_pol_D_N"/>
</dbReference>
<comment type="catalytic activity">
    <reaction evidence="9">
        <text>DNA(n) + a 2'-deoxyribonucleoside 5'-triphosphate = DNA(n+1) + diphosphate</text>
        <dbReference type="Rhea" id="RHEA:22508"/>
        <dbReference type="Rhea" id="RHEA-COMP:17339"/>
        <dbReference type="Rhea" id="RHEA-COMP:17340"/>
        <dbReference type="ChEBI" id="CHEBI:33019"/>
        <dbReference type="ChEBI" id="CHEBI:61560"/>
        <dbReference type="ChEBI" id="CHEBI:173112"/>
        <dbReference type="EC" id="2.7.7.7"/>
    </reaction>
</comment>
<protein>
    <recommendedName>
        <fullName evidence="3">DNA-directed DNA polymerase</fullName>
        <ecNumber evidence="3">2.7.7.7</ecNumber>
    </recommendedName>
</protein>
<feature type="region of interest" description="Disordered" evidence="10">
    <location>
        <begin position="34"/>
        <end position="72"/>
    </location>
</feature>
<dbReference type="PANTHER" id="PTHR10416:SF0">
    <property type="entry name" value="DNA POLYMERASE DELTA SUBUNIT 2"/>
    <property type="match status" value="1"/>
</dbReference>
<name>A0A4Y9ZAG1_9AGAM</name>
<evidence type="ECO:0000256" key="3">
    <source>
        <dbReference type="ARBA" id="ARBA00012417"/>
    </source>
</evidence>
<dbReference type="InterPro" id="IPR007185">
    <property type="entry name" value="DNA_pol_a/d/e_bsu"/>
</dbReference>
<keyword evidence="14" id="KW-1185">Reference proteome</keyword>
<sequence>MKLMAYARVSKVANRHSQHEITVVKRCILDKRKVPDGLTDGKRSNGKRGCASVRSESEDRDADAIVTHHETPNSRPRRVDFVVEFPLSQNPSEVVSKSWMQQTPCMINLLPSIHLLTESNRLVPSEAPVRLPTTVLPLTDKTPSFIIDKKNKSFRHQYANIYFVRLRALRGFVEKEARKRWKDVKDTTEFPKLVPRVLDVVKGELCFVVGTIYMDMPLKPNVLEDVARDHSIPAPPPRTKIWSEDDNVMVEDESGRILLVGEPLKKVQLVTGIIVGVLGMENSSGEFSVVDLCFAGFAPQEESDDGERMDVDVAESQQEYLATISGLDIGPSSAADAQIQMMVEYLTGEGGGPDNQVAASQISRLIIAGNSLAPIAGTDIDDDVRRRRRDNTSFSPHPTLNLSAHLLDLAHSMPIHILPGASDPSGTILPQQPFPRAMLGTASTYSSFNCETNPAYIRLAPGVSDKTAADEAEASTSKGASSKSLTRTVLAVSGQTLDDMFKYVPSPPATRIGLAEATLRWRHMAPTAPDTLWCHPFFTTDPFILVQTPDIYIIGNQPKFATRLVTDGTRRCRIVLVPSFAETGILVLVGLRTLDVKVIRFAVKGMGIPENSPA</sequence>
<dbReference type="OrthoDB" id="3763at2759"/>
<dbReference type="PANTHER" id="PTHR10416">
    <property type="entry name" value="DNA POLYMERASE DELTA SUBUNIT 2"/>
    <property type="match status" value="1"/>
</dbReference>
<feature type="compositionally biased region" description="Basic and acidic residues" evidence="10">
    <location>
        <begin position="62"/>
        <end position="72"/>
    </location>
</feature>
<evidence type="ECO:0000256" key="5">
    <source>
        <dbReference type="ARBA" id="ARBA00022695"/>
    </source>
</evidence>
<evidence type="ECO:0000259" key="11">
    <source>
        <dbReference type="Pfam" id="PF04042"/>
    </source>
</evidence>
<keyword evidence="8" id="KW-0539">Nucleus</keyword>
<dbReference type="GO" id="GO:0003677">
    <property type="term" value="F:DNA binding"/>
    <property type="evidence" value="ECO:0007669"/>
    <property type="project" value="InterPro"/>
</dbReference>
<feature type="domain" description="DNA polymerase delta subunit OB-fold" evidence="12">
    <location>
        <begin position="157"/>
        <end position="291"/>
    </location>
</feature>
<dbReference type="EC" id="2.7.7.7" evidence="3"/>
<dbReference type="GO" id="GO:0006281">
    <property type="term" value="P:DNA repair"/>
    <property type="evidence" value="ECO:0007669"/>
    <property type="project" value="UniProtKB-ARBA"/>
</dbReference>
<dbReference type="GO" id="GO:0006273">
    <property type="term" value="P:lagging strand elongation"/>
    <property type="evidence" value="ECO:0007669"/>
    <property type="project" value="UniProtKB-ARBA"/>
</dbReference>
<feature type="domain" description="DNA polymerase alpha/delta/epsilon subunit B" evidence="11">
    <location>
        <begin position="488"/>
        <end position="562"/>
    </location>
</feature>
<dbReference type="FunFam" id="2.40.50.430:FF:000002">
    <property type="entry name" value="DNA polymerase delta subunit"/>
    <property type="match status" value="1"/>
</dbReference>
<evidence type="ECO:0000256" key="4">
    <source>
        <dbReference type="ARBA" id="ARBA00022679"/>
    </source>
</evidence>
<feature type="compositionally biased region" description="Basic and acidic residues" evidence="10">
    <location>
        <begin position="34"/>
        <end position="43"/>
    </location>
</feature>
<keyword evidence="7" id="KW-0239">DNA-directed DNA polymerase</keyword>
<keyword evidence="5" id="KW-0548">Nucleotidyltransferase</keyword>
<dbReference type="GO" id="GO:0003887">
    <property type="term" value="F:DNA-directed DNA polymerase activity"/>
    <property type="evidence" value="ECO:0007669"/>
    <property type="project" value="UniProtKB-KW"/>
</dbReference>
<organism evidence="13 14">
    <name type="scientific">Dentipellis fragilis</name>
    <dbReference type="NCBI Taxonomy" id="205917"/>
    <lineage>
        <taxon>Eukaryota</taxon>
        <taxon>Fungi</taxon>
        <taxon>Dikarya</taxon>
        <taxon>Basidiomycota</taxon>
        <taxon>Agaricomycotina</taxon>
        <taxon>Agaricomycetes</taxon>
        <taxon>Russulales</taxon>
        <taxon>Hericiaceae</taxon>
        <taxon>Dentipellis</taxon>
    </lineage>
</organism>
<evidence type="ECO:0000256" key="2">
    <source>
        <dbReference type="ARBA" id="ARBA00006035"/>
    </source>
</evidence>
<dbReference type="AlphaFoldDB" id="A0A4Y9ZAG1"/>
<dbReference type="Gene3D" id="2.40.50.430">
    <property type="match status" value="1"/>
</dbReference>
<accession>A0A4Y9ZAG1</accession>
<evidence type="ECO:0000313" key="14">
    <source>
        <dbReference type="Proteomes" id="UP000298327"/>
    </source>
</evidence>
<feature type="domain" description="DNA polymerase alpha/delta/epsilon subunit B" evidence="11">
    <location>
        <begin position="324"/>
        <end position="459"/>
    </location>
</feature>
<evidence type="ECO:0000256" key="6">
    <source>
        <dbReference type="ARBA" id="ARBA00022705"/>
    </source>
</evidence>
<evidence type="ECO:0000256" key="7">
    <source>
        <dbReference type="ARBA" id="ARBA00022932"/>
    </source>
</evidence>
<reference evidence="13 14" key="1">
    <citation type="submission" date="2019-02" db="EMBL/GenBank/DDBJ databases">
        <title>Genome sequencing of the rare red list fungi Dentipellis fragilis.</title>
        <authorList>
            <person name="Buettner E."/>
            <person name="Kellner H."/>
        </authorList>
    </citation>
    <scope>NUCLEOTIDE SEQUENCE [LARGE SCALE GENOMIC DNA]</scope>
    <source>
        <strain evidence="13 14">DSM 105465</strain>
    </source>
</reference>
<comment type="subcellular location">
    <subcellularLocation>
        <location evidence="1">Nucleus</location>
    </subcellularLocation>
</comment>
<evidence type="ECO:0000256" key="9">
    <source>
        <dbReference type="ARBA" id="ARBA00049244"/>
    </source>
</evidence>
<evidence type="ECO:0000256" key="10">
    <source>
        <dbReference type="SAM" id="MobiDB-lite"/>
    </source>
</evidence>
<evidence type="ECO:0000259" key="12">
    <source>
        <dbReference type="Pfam" id="PF18018"/>
    </source>
</evidence>
<dbReference type="Gene3D" id="3.60.21.50">
    <property type="match status" value="1"/>
</dbReference>
<dbReference type="Pfam" id="PF04042">
    <property type="entry name" value="DNA_pol_E_B"/>
    <property type="match status" value="2"/>
</dbReference>
<dbReference type="Proteomes" id="UP000298327">
    <property type="component" value="Unassembled WGS sequence"/>
</dbReference>
<dbReference type="GO" id="GO:0043625">
    <property type="term" value="C:delta DNA polymerase complex"/>
    <property type="evidence" value="ECO:0007669"/>
    <property type="project" value="TreeGrafter"/>
</dbReference>
<gene>
    <name evidence="13" type="ORF">EVG20_g1256</name>
</gene>
<dbReference type="InterPro" id="IPR024826">
    <property type="entry name" value="DNA_pol_delta/II_ssu"/>
</dbReference>
<dbReference type="EMBL" id="SEOQ01000038">
    <property type="protein sequence ID" value="TFY71765.1"/>
    <property type="molecule type" value="Genomic_DNA"/>
</dbReference>
<comment type="similarity">
    <text evidence="2">Belongs to the DNA polymerase delta/II small subunit family.</text>
</comment>
<evidence type="ECO:0000256" key="8">
    <source>
        <dbReference type="ARBA" id="ARBA00023242"/>
    </source>
</evidence>
<evidence type="ECO:0000313" key="13">
    <source>
        <dbReference type="EMBL" id="TFY71765.1"/>
    </source>
</evidence>
<evidence type="ECO:0000256" key="1">
    <source>
        <dbReference type="ARBA" id="ARBA00004123"/>
    </source>
</evidence>
<dbReference type="STRING" id="205917.A0A4Y9ZAG1"/>
<keyword evidence="4" id="KW-0808">Transferase</keyword>
<proteinExistence type="inferred from homology"/>
<dbReference type="Pfam" id="PF18018">
    <property type="entry name" value="DNA_pol_D_N"/>
    <property type="match status" value="1"/>
</dbReference>
<keyword evidence="6" id="KW-0235">DNA replication</keyword>
<comment type="caution">
    <text evidence="13">The sequence shown here is derived from an EMBL/GenBank/DDBJ whole genome shotgun (WGS) entry which is preliminary data.</text>
</comment>